<dbReference type="InterPro" id="IPR011074">
    <property type="entry name" value="CRAL/TRIO_N_dom"/>
</dbReference>
<dbReference type="PANTHER" id="PTHR23324">
    <property type="entry name" value="SEC14 RELATED PROTEIN"/>
    <property type="match status" value="1"/>
</dbReference>
<dbReference type="SUPFAM" id="SSF46938">
    <property type="entry name" value="CRAL/TRIO N-terminal domain"/>
    <property type="match status" value="1"/>
</dbReference>
<name>A0A226D6H0_FOLCA</name>
<dbReference type="Proteomes" id="UP000198287">
    <property type="component" value="Unassembled WGS sequence"/>
</dbReference>
<keyword evidence="3" id="KW-1185">Reference proteome</keyword>
<dbReference type="EMBL" id="LNIX01000033">
    <property type="protein sequence ID" value="OXA40458.1"/>
    <property type="molecule type" value="Genomic_DNA"/>
</dbReference>
<accession>A0A226D6H0</accession>
<organism evidence="2 3">
    <name type="scientific">Folsomia candida</name>
    <name type="common">Springtail</name>
    <dbReference type="NCBI Taxonomy" id="158441"/>
    <lineage>
        <taxon>Eukaryota</taxon>
        <taxon>Metazoa</taxon>
        <taxon>Ecdysozoa</taxon>
        <taxon>Arthropoda</taxon>
        <taxon>Hexapoda</taxon>
        <taxon>Collembola</taxon>
        <taxon>Entomobryomorpha</taxon>
        <taxon>Isotomoidea</taxon>
        <taxon>Isotomidae</taxon>
        <taxon>Proisotominae</taxon>
        <taxon>Folsomia</taxon>
    </lineage>
</organism>
<protein>
    <recommendedName>
        <fullName evidence="1">CRAL-TRIO domain-containing protein</fullName>
    </recommendedName>
</protein>
<dbReference type="InterPro" id="IPR036865">
    <property type="entry name" value="CRAL-TRIO_dom_sf"/>
</dbReference>
<evidence type="ECO:0000313" key="2">
    <source>
        <dbReference type="EMBL" id="OXA40458.1"/>
    </source>
</evidence>
<dbReference type="InterPro" id="IPR036273">
    <property type="entry name" value="CRAL/TRIO_N_dom_sf"/>
</dbReference>
<dbReference type="PANTHER" id="PTHR23324:SF83">
    <property type="entry name" value="SEC14-LIKE PROTEIN 2"/>
    <property type="match status" value="1"/>
</dbReference>
<dbReference type="AlphaFoldDB" id="A0A226D6H0"/>
<gene>
    <name evidence="2" type="ORF">Fcan01_24681</name>
</gene>
<dbReference type="SMART" id="SM00516">
    <property type="entry name" value="SEC14"/>
    <property type="match status" value="1"/>
</dbReference>
<reference evidence="2 3" key="1">
    <citation type="submission" date="2015-12" db="EMBL/GenBank/DDBJ databases">
        <title>The genome of Folsomia candida.</title>
        <authorList>
            <person name="Faddeeva A."/>
            <person name="Derks M.F."/>
            <person name="Anvar Y."/>
            <person name="Smit S."/>
            <person name="Van Straalen N."/>
            <person name="Roelofs D."/>
        </authorList>
    </citation>
    <scope>NUCLEOTIDE SEQUENCE [LARGE SCALE GENOMIC DNA]</scope>
    <source>
        <strain evidence="2 3">VU population</strain>
        <tissue evidence="2">Whole body</tissue>
    </source>
</reference>
<sequence>MGDLRQLEDCCEDEKLALKQLKINLDFDEKFDMDDMTLIRFLRARNSDLKKTEAMISASLAWRTQYEIDDLIMWDPSVEIASGFDIYHCGCDFEGRPVYYAPLGMWASAKDLFDNGQEEDCLRYAAKTMDMVYKDLLKTKHQNFVCIVDIAGATYRKALHELQNFKGIQDLIWVFKEYEANYPETLHKAFIINTPKVFYWGYNIVKPLMSARTLSKIRIFETSNASWQTELRDLLPECAIPEIFGGSGKMTSFY</sequence>
<comment type="caution">
    <text evidence="2">The sequence shown here is derived from an EMBL/GenBank/DDBJ whole genome shotgun (WGS) entry which is preliminary data.</text>
</comment>
<dbReference type="Gene3D" id="3.40.525.10">
    <property type="entry name" value="CRAL-TRIO lipid binding domain"/>
    <property type="match status" value="1"/>
</dbReference>
<dbReference type="OMA" id="NWDIRAY"/>
<evidence type="ECO:0000259" key="1">
    <source>
        <dbReference type="PROSITE" id="PS50191"/>
    </source>
</evidence>
<dbReference type="PROSITE" id="PS50191">
    <property type="entry name" value="CRAL_TRIO"/>
    <property type="match status" value="1"/>
</dbReference>
<dbReference type="SMART" id="SM01100">
    <property type="entry name" value="CRAL_TRIO_N"/>
    <property type="match status" value="1"/>
</dbReference>
<dbReference type="InterPro" id="IPR001251">
    <property type="entry name" value="CRAL-TRIO_dom"/>
</dbReference>
<dbReference type="GO" id="GO:0005737">
    <property type="term" value="C:cytoplasm"/>
    <property type="evidence" value="ECO:0007669"/>
    <property type="project" value="TreeGrafter"/>
</dbReference>
<feature type="domain" description="CRAL-TRIO" evidence="1">
    <location>
        <begin position="76"/>
        <end position="252"/>
    </location>
</feature>
<dbReference type="OrthoDB" id="6477326at2759"/>
<evidence type="ECO:0000313" key="3">
    <source>
        <dbReference type="Proteomes" id="UP000198287"/>
    </source>
</evidence>
<proteinExistence type="predicted"/>
<dbReference type="InterPro" id="IPR051064">
    <property type="entry name" value="SEC14/CRAL-TRIO_domain"/>
</dbReference>
<dbReference type="Pfam" id="PF03765">
    <property type="entry name" value="CRAL_TRIO_N"/>
    <property type="match status" value="1"/>
</dbReference>
<dbReference type="SUPFAM" id="SSF52087">
    <property type="entry name" value="CRAL/TRIO domain"/>
    <property type="match status" value="1"/>
</dbReference>
<dbReference type="Pfam" id="PF00650">
    <property type="entry name" value="CRAL_TRIO"/>
    <property type="match status" value="1"/>
</dbReference>
<dbReference type="CDD" id="cd00170">
    <property type="entry name" value="SEC14"/>
    <property type="match status" value="1"/>
</dbReference>